<proteinExistence type="inferred from homology"/>
<dbReference type="GO" id="GO:0031625">
    <property type="term" value="F:ubiquitin protein ligase binding"/>
    <property type="evidence" value="ECO:0007669"/>
    <property type="project" value="TreeGrafter"/>
</dbReference>
<dbReference type="eggNOG" id="ENOG502QTQN">
    <property type="taxonomic scope" value="Eukaryota"/>
</dbReference>
<feature type="compositionally biased region" description="Pro residues" evidence="2">
    <location>
        <begin position="698"/>
        <end position="708"/>
    </location>
</feature>
<feature type="region of interest" description="Disordered" evidence="2">
    <location>
        <begin position="633"/>
        <end position="762"/>
    </location>
</feature>
<feature type="region of interest" description="Disordered" evidence="2">
    <location>
        <begin position="540"/>
        <end position="567"/>
    </location>
</feature>
<comment type="caution">
    <text evidence="5">The sequence shown here is derived from an EMBL/GenBank/DDBJ whole genome shotgun (WGS) entry which is preliminary data.</text>
</comment>
<evidence type="ECO:0000256" key="2">
    <source>
        <dbReference type="SAM" id="MobiDB-lite"/>
    </source>
</evidence>
<dbReference type="SUPFAM" id="SSF81296">
    <property type="entry name" value="E set domains"/>
    <property type="match status" value="1"/>
</dbReference>
<evidence type="ECO:0000259" key="4">
    <source>
        <dbReference type="Pfam" id="PF02752"/>
    </source>
</evidence>
<evidence type="ECO:0000313" key="6">
    <source>
        <dbReference type="Proteomes" id="UP000019484"/>
    </source>
</evidence>
<gene>
    <name evidence="5" type="ORF">A1O1_01561</name>
</gene>
<dbReference type="AlphaFoldDB" id="W9Z3B0"/>
<feature type="compositionally biased region" description="Low complexity" evidence="2">
    <location>
        <begin position="740"/>
        <end position="754"/>
    </location>
</feature>
<reference evidence="5 6" key="1">
    <citation type="submission" date="2013-03" db="EMBL/GenBank/DDBJ databases">
        <title>The Genome Sequence of Capronia coronata CBS 617.96.</title>
        <authorList>
            <consortium name="The Broad Institute Genomics Platform"/>
            <person name="Cuomo C."/>
            <person name="de Hoog S."/>
            <person name="Gorbushina A."/>
            <person name="Walker B."/>
            <person name="Young S.K."/>
            <person name="Zeng Q."/>
            <person name="Gargeya S."/>
            <person name="Fitzgerald M."/>
            <person name="Haas B."/>
            <person name="Abouelleil A."/>
            <person name="Allen A.W."/>
            <person name="Alvarado L."/>
            <person name="Arachchi H.M."/>
            <person name="Berlin A.M."/>
            <person name="Chapman S.B."/>
            <person name="Gainer-Dewar J."/>
            <person name="Goldberg J."/>
            <person name="Griggs A."/>
            <person name="Gujja S."/>
            <person name="Hansen M."/>
            <person name="Howarth C."/>
            <person name="Imamovic A."/>
            <person name="Ireland A."/>
            <person name="Larimer J."/>
            <person name="McCowan C."/>
            <person name="Murphy C."/>
            <person name="Pearson M."/>
            <person name="Poon T.W."/>
            <person name="Priest M."/>
            <person name="Roberts A."/>
            <person name="Saif S."/>
            <person name="Shea T."/>
            <person name="Sisk P."/>
            <person name="Sykes S."/>
            <person name="Wortman J."/>
            <person name="Nusbaum C."/>
            <person name="Birren B."/>
        </authorList>
    </citation>
    <scope>NUCLEOTIDE SEQUENCE [LARGE SCALE GENOMIC DNA]</scope>
    <source>
        <strain evidence="5 6">CBS 617.96</strain>
    </source>
</reference>
<feature type="compositionally biased region" description="Polar residues" evidence="2">
    <location>
        <begin position="238"/>
        <end position="255"/>
    </location>
</feature>
<dbReference type="InterPro" id="IPR011021">
    <property type="entry name" value="Arrestin-like_N"/>
</dbReference>
<protein>
    <submittedName>
        <fullName evidence="5">Uncharacterized protein</fullName>
    </submittedName>
</protein>
<dbReference type="PANTHER" id="PTHR11188:SF161">
    <property type="entry name" value="PH-RESPONSE REGULATOR PROTEIN PALF_RIM8"/>
    <property type="match status" value="1"/>
</dbReference>
<feature type="domain" description="Arrestin-like N-terminal" evidence="3">
    <location>
        <begin position="44"/>
        <end position="184"/>
    </location>
</feature>
<keyword evidence="6" id="KW-1185">Reference proteome</keyword>
<evidence type="ECO:0000256" key="1">
    <source>
        <dbReference type="ARBA" id="ARBA00037950"/>
    </source>
</evidence>
<dbReference type="GO" id="GO:0005886">
    <property type="term" value="C:plasma membrane"/>
    <property type="evidence" value="ECO:0007669"/>
    <property type="project" value="TreeGrafter"/>
</dbReference>
<dbReference type="InterPro" id="IPR014756">
    <property type="entry name" value="Ig_E-set"/>
</dbReference>
<comment type="similarity">
    <text evidence="1">Belongs to the arrestin family. PalF/RIM8 subfamily.</text>
</comment>
<dbReference type="InterPro" id="IPR014752">
    <property type="entry name" value="Arrestin-like_C"/>
</dbReference>
<dbReference type="Proteomes" id="UP000019484">
    <property type="component" value="Unassembled WGS sequence"/>
</dbReference>
<dbReference type="HOGENOM" id="CLU_006001_0_0_1"/>
<feature type="domain" description="Arrestin C-terminal-like" evidence="4">
    <location>
        <begin position="309"/>
        <end position="456"/>
    </location>
</feature>
<dbReference type="GO" id="GO:0030674">
    <property type="term" value="F:protein-macromolecule adaptor activity"/>
    <property type="evidence" value="ECO:0007669"/>
    <property type="project" value="TreeGrafter"/>
</dbReference>
<dbReference type="GO" id="GO:0005829">
    <property type="term" value="C:cytosol"/>
    <property type="evidence" value="ECO:0007669"/>
    <property type="project" value="TreeGrafter"/>
</dbReference>
<feature type="compositionally biased region" description="Basic and acidic residues" evidence="2">
    <location>
        <begin position="613"/>
        <end position="622"/>
    </location>
</feature>
<organism evidence="5 6">
    <name type="scientific">Capronia coronata CBS 617.96</name>
    <dbReference type="NCBI Taxonomy" id="1182541"/>
    <lineage>
        <taxon>Eukaryota</taxon>
        <taxon>Fungi</taxon>
        <taxon>Dikarya</taxon>
        <taxon>Ascomycota</taxon>
        <taxon>Pezizomycotina</taxon>
        <taxon>Eurotiomycetes</taxon>
        <taxon>Chaetothyriomycetidae</taxon>
        <taxon>Chaetothyriales</taxon>
        <taxon>Herpotrichiellaceae</taxon>
        <taxon>Capronia</taxon>
    </lineage>
</organism>
<feature type="compositionally biased region" description="Basic and acidic residues" evidence="2">
    <location>
        <begin position="714"/>
        <end position="724"/>
    </location>
</feature>
<feature type="compositionally biased region" description="Low complexity" evidence="2">
    <location>
        <begin position="295"/>
        <end position="315"/>
    </location>
</feature>
<dbReference type="Gene3D" id="2.60.40.640">
    <property type="match status" value="2"/>
</dbReference>
<dbReference type="GeneID" id="19156463"/>
<evidence type="ECO:0000313" key="5">
    <source>
        <dbReference type="EMBL" id="EXJ96435.1"/>
    </source>
</evidence>
<accession>W9Z3B0</accession>
<feature type="region of interest" description="Disordered" evidence="2">
    <location>
        <begin position="228"/>
        <end position="326"/>
    </location>
</feature>
<dbReference type="Pfam" id="PF02752">
    <property type="entry name" value="Arrestin_C"/>
    <property type="match status" value="1"/>
</dbReference>
<dbReference type="PANTHER" id="PTHR11188">
    <property type="entry name" value="ARRESTIN DOMAIN CONTAINING PROTEIN"/>
    <property type="match status" value="1"/>
</dbReference>
<dbReference type="Pfam" id="PF00339">
    <property type="entry name" value="Arrestin_N"/>
    <property type="match status" value="1"/>
</dbReference>
<dbReference type="InterPro" id="IPR050357">
    <property type="entry name" value="Arrestin_domain-protein"/>
</dbReference>
<dbReference type="EMBL" id="AMWN01000001">
    <property type="protein sequence ID" value="EXJ96435.1"/>
    <property type="molecule type" value="Genomic_DNA"/>
</dbReference>
<sequence length="781" mass="84795">MPLESLLTNPNPTVPRPRSILSYFSGSLGRHARNMFDLVIEPEDPFRVYSPGQTVKGHVVLSVSKGFDLTHLVIALHGYAKVFKHQIAPGEGFPAPEGLISGKGTRGFQYHGSGLASLFQQEQVLCGSGFLKKHVYKFAFEIPFPNRSLPSTIDFERGTISYMLTATLTRPTTISPTVTRSTKVKFQDRIDIESMYTPKSRVITLEPVSKRGKVKVVNSASYLTTQTTASAGDGPLITRNNTQNSTASRSTNSIGNPPLSPAPSEDTVQTNTTAPSTHSSQAASAESPTKRPSPQTSDSRSNATSSSAQTITATTELPRHGALPGDTIPIRVSVAHTKSNVRGMVIATLYRQGRVDMHPAIPLGKTGKDQKAEYEDVYPKSRTGLGGLYFANASPSSVFRKDLAQSSTMMIVNPATMTADITTSLRIPDTAFPTIANVPGGMISFTYHIEVVVDLFGRLGETRILPRLTSSDPIFSHNSEHGHQLTNDWSQTILDTTQLRRTKSVVTFEMSLVVGTHDSGRKNRQAKQAEYPVPEAVAPWTPNGFAEQNPQNGGNGADGGFDDQYYDQTGHPYYQAYDHDYGYDYGYDYDYMNDPGFHPHYATLGHETIPPPEAHEAMDEKARLRRQEELLFPSHPPQIDGASSSNAAPYEASAPVITESSLQERNDGHPEGNVTPSTLHTTASATSARSGDTIRPYSTPPPSAPPPNGEIQATDDKHELERQRLLAQASAPPTEGEDQASSSAAPPGSVPSAPTIHEQDEYSVHTLYHADIGAALPQYER</sequence>
<dbReference type="STRING" id="1182541.W9Z3B0"/>
<feature type="region of interest" description="Disordered" evidence="2">
    <location>
        <begin position="603"/>
        <end position="622"/>
    </location>
</feature>
<dbReference type="InterPro" id="IPR011022">
    <property type="entry name" value="Arrestin_C-like"/>
</dbReference>
<dbReference type="GO" id="GO:0070086">
    <property type="term" value="P:ubiquitin-dependent endocytosis"/>
    <property type="evidence" value="ECO:0007669"/>
    <property type="project" value="TreeGrafter"/>
</dbReference>
<dbReference type="RefSeq" id="XP_007720664.1">
    <property type="nucleotide sequence ID" value="XM_007722474.1"/>
</dbReference>
<feature type="compositionally biased region" description="Low complexity" evidence="2">
    <location>
        <begin position="675"/>
        <end position="697"/>
    </location>
</feature>
<name>W9Z3B0_9EURO</name>
<evidence type="ECO:0000259" key="3">
    <source>
        <dbReference type="Pfam" id="PF00339"/>
    </source>
</evidence>
<feature type="compositionally biased region" description="Polar residues" evidence="2">
    <location>
        <begin position="266"/>
        <end position="294"/>
    </location>
</feature>
<dbReference type="OrthoDB" id="7785529at2759"/>